<keyword evidence="6" id="KW-1185">Reference proteome</keyword>
<dbReference type="InterPro" id="IPR016364">
    <property type="entry name" value="Surface_antigen_Rickettsia"/>
</dbReference>
<dbReference type="Pfam" id="PF16998">
    <property type="entry name" value="17kDa_Anti_2"/>
    <property type="match status" value="1"/>
</dbReference>
<dbReference type="PIRSF" id="PIRSF002721">
    <property type="entry name" value="Surface_antigen_Rickettsia"/>
    <property type="match status" value="1"/>
</dbReference>
<dbReference type="AlphaFoldDB" id="A0A512DJX1"/>
<evidence type="ECO:0000256" key="2">
    <source>
        <dbReference type="ARBA" id="ARBA00022729"/>
    </source>
</evidence>
<feature type="signal peptide" evidence="3">
    <location>
        <begin position="1"/>
        <end position="21"/>
    </location>
</feature>
<dbReference type="Proteomes" id="UP000321523">
    <property type="component" value="Unassembled WGS sequence"/>
</dbReference>
<evidence type="ECO:0000259" key="4">
    <source>
        <dbReference type="Pfam" id="PF16998"/>
    </source>
</evidence>
<dbReference type="Pfam" id="PF08139">
    <property type="entry name" value="LPAM_1"/>
    <property type="match status" value="1"/>
</dbReference>
<feature type="chain" id="PRO_5021895137" description="Type IV secretion system putative lipoprotein virB7" evidence="3">
    <location>
        <begin position="22"/>
        <end position="186"/>
    </location>
</feature>
<dbReference type="PROSITE" id="PS51257">
    <property type="entry name" value="PROKAR_LIPOPROTEIN"/>
    <property type="match status" value="1"/>
</dbReference>
<dbReference type="InterPro" id="IPR032635">
    <property type="entry name" value="Anti_2"/>
</dbReference>
<keyword evidence="2 3" id="KW-0732">Signal</keyword>
<evidence type="ECO:0000313" key="6">
    <source>
        <dbReference type="Proteomes" id="UP000321523"/>
    </source>
</evidence>
<reference evidence="5 6" key="1">
    <citation type="submission" date="2019-07" db="EMBL/GenBank/DDBJ databases">
        <title>Whole genome shotgun sequence of Skermanella aerolata NBRC 106429.</title>
        <authorList>
            <person name="Hosoyama A."/>
            <person name="Uohara A."/>
            <person name="Ohji S."/>
            <person name="Ichikawa N."/>
        </authorList>
    </citation>
    <scope>NUCLEOTIDE SEQUENCE [LARGE SCALE GENOMIC DNA]</scope>
    <source>
        <strain evidence="5 6">NBRC 106429</strain>
    </source>
</reference>
<dbReference type="EMBL" id="BJYZ01000003">
    <property type="protein sequence ID" value="GEO36772.1"/>
    <property type="molecule type" value="Genomic_DNA"/>
</dbReference>
<name>A0A512DJX1_9PROT</name>
<evidence type="ECO:0000313" key="5">
    <source>
        <dbReference type="EMBL" id="GEO36772.1"/>
    </source>
</evidence>
<dbReference type="InterPro" id="IPR012640">
    <property type="entry name" value="Membr_lipoprot_lipid_attach_CS"/>
</dbReference>
<feature type="domain" description="Surface antigen" evidence="4">
    <location>
        <begin position="104"/>
        <end position="185"/>
    </location>
</feature>
<gene>
    <name evidence="5" type="ORF">SAE02_09200</name>
</gene>
<proteinExistence type="predicted"/>
<organism evidence="5 6">
    <name type="scientific">Skermanella aerolata</name>
    <dbReference type="NCBI Taxonomy" id="393310"/>
    <lineage>
        <taxon>Bacteria</taxon>
        <taxon>Pseudomonadati</taxon>
        <taxon>Pseudomonadota</taxon>
        <taxon>Alphaproteobacteria</taxon>
        <taxon>Rhodospirillales</taxon>
        <taxon>Azospirillaceae</taxon>
        <taxon>Skermanella</taxon>
    </lineage>
</organism>
<sequence length="186" mass="18435">MKKPVLALVALAMVAGCSPYASVGYGTGYNGFNVGTGVNLYPGGSYASPGFGSGTKQFLGTLGGAALGGWAGSGIGGGTGKLAAVGAGTLLGGLLGSGFGSSLDRADEVYARRAAAQAYAAPVGAPIQWSNPYNGNAGAVRTTREGWAASGAYCREFQQQVVVGGRVQSAFGQACQQPDGSWRIVG</sequence>
<accession>A0A512DJX1</accession>
<evidence type="ECO:0000256" key="1">
    <source>
        <dbReference type="ARBA" id="ARBA00017922"/>
    </source>
</evidence>
<evidence type="ECO:0000256" key="3">
    <source>
        <dbReference type="SAM" id="SignalP"/>
    </source>
</evidence>
<protein>
    <recommendedName>
        <fullName evidence="1">Type IV secretion system putative lipoprotein virB7</fullName>
    </recommendedName>
</protein>
<comment type="caution">
    <text evidence="5">The sequence shown here is derived from an EMBL/GenBank/DDBJ whole genome shotgun (WGS) entry which is preliminary data.</text>
</comment>